<dbReference type="GO" id="GO:0003677">
    <property type="term" value="F:DNA binding"/>
    <property type="evidence" value="ECO:0007669"/>
    <property type="project" value="UniProtKB-KW"/>
</dbReference>
<dbReference type="PANTHER" id="PTHR43214">
    <property type="entry name" value="TWO-COMPONENT RESPONSE REGULATOR"/>
    <property type="match status" value="1"/>
</dbReference>
<keyword evidence="3 8" id="KW-0238">DNA-binding</keyword>
<dbReference type="Proteomes" id="UP000610303">
    <property type="component" value="Unassembled WGS sequence"/>
</dbReference>
<dbReference type="EMBL" id="BMRJ01000001">
    <property type="protein sequence ID" value="GGR11790.1"/>
    <property type="molecule type" value="Genomic_DNA"/>
</dbReference>
<dbReference type="AlphaFoldDB" id="A0A918C8D5"/>
<comment type="caution">
    <text evidence="8">The sequence shown here is derived from an EMBL/GenBank/DDBJ whole genome shotgun (WGS) entry which is preliminary data.</text>
</comment>
<dbReference type="PROSITE" id="PS50043">
    <property type="entry name" value="HTH_LUXR_2"/>
    <property type="match status" value="1"/>
</dbReference>
<keyword evidence="1 5" id="KW-0597">Phosphoprotein</keyword>
<dbReference type="RefSeq" id="WP_189083294.1">
    <property type="nucleotide sequence ID" value="NZ_BMRJ01000001.1"/>
</dbReference>
<accession>A0A918C8D5</accession>
<dbReference type="Pfam" id="PF00196">
    <property type="entry name" value="GerE"/>
    <property type="match status" value="1"/>
</dbReference>
<evidence type="ECO:0000256" key="2">
    <source>
        <dbReference type="ARBA" id="ARBA00023015"/>
    </source>
</evidence>
<evidence type="ECO:0000313" key="9">
    <source>
        <dbReference type="Proteomes" id="UP000610303"/>
    </source>
</evidence>
<dbReference type="InterPro" id="IPR001789">
    <property type="entry name" value="Sig_transdc_resp-reg_receiver"/>
</dbReference>
<feature type="modified residue" description="4-aspartylphosphate" evidence="5">
    <location>
        <position position="59"/>
    </location>
</feature>
<dbReference type="InterPro" id="IPR011006">
    <property type="entry name" value="CheY-like_superfamily"/>
</dbReference>
<reference evidence="8" key="2">
    <citation type="submission" date="2020-09" db="EMBL/GenBank/DDBJ databases">
        <authorList>
            <person name="Sun Q."/>
            <person name="Ohkuma M."/>
        </authorList>
    </citation>
    <scope>NUCLEOTIDE SEQUENCE</scope>
    <source>
        <strain evidence="8">JCM 3346</strain>
    </source>
</reference>
<dbReference type="CDD" id="cd06170">
    <property type="entry name" value="LuxR_C_like"/>
    <property type="match status" value="1"/>
</dbReference>
<dbReference type="SUPFAM" id="SSF52172">
    <property type="entry name" value="CheY-like"/>
    <property type="match status" value="1"/>
</dbReference>
<keyword evidence="4" id="KW-0804">Transcription</keyword>
<feature type="domain" description="Response regulatory" evidence="7">
    <location>
        <begin position="8"/>
        <end position="126"/>
    </location>
</feature>
<dbReference type="Gene3D" id="3.40.50.2300">
    <property type="match status" value="1"/>
</dbReference>
<feature type="domain" description="HTH luxR-type" evidence="6">
    <location>
        <begin position="146"/>
        <end position="217"/>
    </location>
</feature>
<evidence type="ECO:0000259" key="7">
    <source>
        <dbReference type="PROSITE" id="PS50110"/>
    </source>
</evidence>
<dbReference type="GO" id="GO:0006355">
    <property type="term" value="P:regulation of DNA-templated transcription"/>
    <property type="evidence" value="ECO:0007669"/>
    <property type="project" value="InterPro"/>
</dbReference>
<dbReference type="SUPFAM" id="SSF46894">
    <property type="entry name" value="C-terminal effector domain of the bipartite response regulators"/>
    <property type="match status" value="1"/>
</dbReference>
<keyword evidence="9" id="KW-1185">Reference proteome</keyword>
<protein>
    <submittedName>
        <fullName evidence="8">DNA-binding response regulator</fullName>
    </submittedName>
</protein>
<evidence type="ECO:0000256" key="5">
    <source>
        <dbReference type="PROSITE-ProRule" id="PRU00169"/>
    </source>
</evidence>
<dbReference type="InterPro" id="IPR058245">
    <property type="entry name" value="NreC/VraR/RcsB-like_REC"/>
</dbReference>
<evidence type="ECO:0000256" key="3">
    <source>
        <dbReference type="ARBA" id="ARBA00023125"/>
    </source>
</evidence>
<evidence type="ECO:0000256" key="1">
    <source>
        <dbReference type="ARBA" id="ARBA00022553"/>
    </source>
</evidence>
<dbReference type="InterPro" id="IPR039420">
    <property type="entry name" value="WalR-like"/>
</dbReference>
<evidence type="ECO:0000313" key="8">
    <source>
        <dbReference type="EMBL" id="GGR11790.1"/>
    </source>
</evidence>
<sequence length="224" mass="23710">MSAEPAIRVILVEDQALFRSLLSDLVRAEPGFELVAAAAGIAEARALAADAEADVVLLDIELPDGNGFQFGRELRRARPGLGVVLLSSHDLMELLLALPDRERAGWSYLSKVSSTSRETLLRALRVSARGASMLDPELLGRLRPRRGSALAGLTPRQLHALRLLAEGLSNAAIARDMGISNHSVDNLLNAVYSTLGVRDDGDLNSRVAAALHLVRDGAPGGAGA</sequence>
<reference evidence="8" key="1">
    <citation type="journal article" date="2014" name="Int. J. Syst. Evol. Microbiol.">
        <title>Complete genome sequence of Corynebacterium casei LMG S-19264T (=DSM 44701T), isolated from a smear-ripened cheese.</title>
        <authorList>
            <consortium name="US DOE Joint Genome Institute (JGI-PGF)"/>
            <person name="Walter F."/>
            <person name="Albersmeier A."/>
            <person name="Kalinowski J."/>
            <person name="Ruckert C."/>
        </authorList>
    </citation>
    <scope>NUCLEOTIDE SEQUENCE</scope>
    <source>
        <strain evidence="8">JCM 3346</strain>
    </source>
</reference>
<dbReference type="Pfam" id="PF00072">
    <property type="entry name" value="Response_reg"/>
    <property type="match status" value="1"/>
</dbReference>
<dbReference type="GO" id="GO:0000160">
    <property type="term" value="P:phosphorelay signal transduction system"/>
    <property type="evidence" value="ECO:0007669"/>
    <property type="project" value="InterPro"/>
</dbReference>
<dbReference type="InterPro" id="IPR016032">
    <property type="entry name" value="Sig_transdc_resp-reg_C-effctor"/>
</dbReference>
<name>A0A918C8D5_AGRME</name>
<gene>
    <name evidence="8" type="ORF">GCM10010196_00220</name>
</gene>
<dbReference type="CDD" id="cd17535">
    <property type="entry name" value="REC_NarL-like"/>
    <property type="match status" value="1"/>
</dbReference>
<dbReference type="PANTHER" id="PTHR43214:SF24">
    <property type="entry name" value="TRANSCRIPTIONAL REGULATORY PROTEIN NARL-RELATED"/>
    <property type="match status" value="1"/>
</dbReference>
<dbReference type="SMART" id="SM00448">
    <property type="entry name" value="REC"/>
    <property type="match status" value="1"/>
</dbReference>
<dbReference type="PROSITE" id="PS50110">
    <property type="entry name" value="RESPONSE_REGULATORY"/>
    <property type="match status" value="1"/>
</dbReference>
<organism evidence="8 9">
    <name type="scientific">Agromyces mediolanus</name>
    <name type="common">Corynebacterium mediolanum</name>
    <dbReference type="NCBI Taxonomy" id="41986"/>
    <lineage>
        <taxon>Bacteria</taxon>
        <taxon>Bacillati</taxon>
        <taxon>Actinomycetota</taxon>
        <taxon>Actinomycetes</taxon>
        <taxon>Micrococcales</taxon>
        <taxon>Microbacteriaceae</taxon>
        <taxon>Agromyces</taxon>
    </lineage>
</organism>
<evidence type="ECO:0000259" key="6">
    <source>
        <dbReference type="PROSITE" id="PS50043"/>
    </source>
</evidence>
<dbReference type="SMART" id="SM00421">
    <property type="entry name" value="HTH_LUXR"/>
    <property type="match status" value="1"/>
</dbReference>
<keyword evidence="2" id="KW-0805">Transcription regulation</keyword>
<proteinExistence type="predicted"/>
<evidence type="ECO:0000256" key="4">
    <source>
        <dbReference type="ARBA" id="ARBA00023163"/>
    </source>
</evidence>
<dbReference type="InterPro" id="IPR000792">
    <property type="entry name" value="Tscrpt_reg_LuxR_C"/>
</dbReference>